<protein>
    <submittedName>
        <fullName evidence="1">Uncharacterized protein</fullName>
    </submittedName>
</protein>
<dbReference type="Proteomes" id="UP001387215">
    <property type="component" value="Unassembled WGS sequence"/>
</dbReference>
<reference evidence="1 2" key="1">
    <citation type="submission" date="2024-02" db="EMBL/GenBank/DDBJ databases">
        <title>Lysobacter Genome Sequencing and Mining.</title>
        <authorList>
            <person name="Bierman J."/>
            <person name="Walker M.C."/>
        </authorList>
    </citation>
    <scope>NUCLEOTIDE SEQUENCE [LARGE SCALE GENOMIC DNA]</scope>
    <source>
        <strain evidence="1 2">PB6250</strain>
    </source>
</reference>
<keyword evidence="2" id="KW-1185">Reference proteome</keyword>
<accession>A0ABU8CXP6</accession>
<name>A0ABU8CXP6_9GAMM</name>
<dbReference type="EMBL" id="JBANDL010000002">
    <property type="protein sequence ID" value="MEI2453539.1"/>
    <property type="molecule type" value="Genomic_DNA"/>
</dbReference>
<sequence length="47" mass="4957">MPVLKEIFSSGREKNGVENIDVIGAFSRPVSAARADAFAMCGAERSA</sequence>
<dbReference type="RefSeq" id="WP_186442633.1">
    <property type="nucleotide sequence ID" value="NZ_JBANDL010000002.1"/>
</dbReference>
<comment type="caution">
    <text evidence="1">The sequence shown here is derived from an EMBL/GenBank/DDBJ whole genome shotgun (WGS) entry which is preliminary data.</text>
</comment>
<gene>
    <name evidence="1" type="ORF">V2J18_02485</name>
</gene>
<organism evidence="1 2">
    <name type="scientific">Lysobacter firmicutimachus</name>
    <dbReference type="NCBI Taxonomy" id="1792846"/>
    <lineage>
        <taxon>Bacteria</taxon>
        <taxon>Pseudomonadati</taxon>
        <taxon>Pseudomonadota</taxon>
        <taxon>Gammaproteobacteria</taxon>
        <taxon>Lysobacterales</taxon>
        <taxon>Lysobacteraceae</taxon>
        <taxon>Lysobacter</taxon>
    </lineage>
</organism>
<proteinExistence type="predicted"/>
<evidence type="ECO:0000313" key="1">
    <source>
        <dbReference type="EMBL" id="MEI2453539.1"/>
    </source>
</evidence>
<evidence type="ECO:0000313" key="2">
    <source>
        <dbReference type="Proteomes" id="UP001387215"/>
    </source>
</evidence>